<dbReference type="EnsemblPlants" id="KQL16314">
    <property type="protein sequence ID" value="KQL16314"/>
    <property type="gene ID" value="SETIT_025601mg"/>
</dbReference>
<sequence length="41" mass="4725">MANRSVYKSNLLKVSSHTKVVKDKIVEQVQVFVKFSVFLNI</sequence>
<evidence type="ECO:0000313" key="2">
    <source>
        <dbReference type="Proteomes" id="UP000004995"/>
    </source>
</evidence>
<keyword evidence="2" id="KW-1185">Reference proteome</keyword>
<dbReference type="InParanoid" id="K3ZG99"/>
<organism evidence="1 2">
    <name type="scientific">Setaria italica</name>
    <name type="common">Foxtail millet</name>
    <name type="synonym">Panicum italicum</name>
    <dbReference type="NCBI Taxonomy" id="4555"/>
    <lineage>
        <taxon>Eukaryota</taxon>
        <taxon>Viridiplantae</taxon>
        <taxon>Streptophyta</taxon>
        <taxon>Embryophyta</taxon>
        <taxon>Tracheophyta</taxon>
        <taxon>Spermatophyta</taxon>
        <taxon>Magnoliopsida</taxon>
        <taxon>Liliopsida</taxon>
        <taxon>Poales</taxon>
        <taxon>Poaceae</taxon>
        <taxon>PACMAD clade</taxon>
        <taxon>Panicoideae</taxon>
        <taxon>Panicodae</taxon>
        <taxon>Paniceae</taxon>
        <taxon>Cenchrinae</taxon>
        <taxon>Setaria</taxon>
    </lineage>
</organism>
<reference evidence="2" key="1">
    <citation type="journal article" date="2012" name="Nat. Biotechnol.">
        <title>Reference genome sequence of the model plant Setaria.</title>
        <authorList>
            <person name="Bennetzen J.L."/>
            <person name="Schmutz J."/>
            <person name="Wang H."/>
            <person name="Percifield R."/>
            <person name="Hawkins J."/>
            <person name="Pontaroli A.C."/>
            <person name="Estep M."/>
            <person name="Feng L."/>
            <person name="Vaughn J.N."/>
            <person name="Grimwood J."/>
            <person name="Jenkins J."/>
            <person name="Barry K."/>
            <person name="Lindquist E."/>
            <person name="Hellsten U."/>
            <person name="Deshpande S."/>
            <person name="Wang X."/>
            <person name="Wu X."/>
            <person name="Mitros T."/>
            <person name="Triplett J."/>
            <person name="Yang X."/>
            <person name="Ye C.Y."/>
            <person name="Mauro-Herrera M."/>
            <person name="Wang L."/>
            <person name="Li P."/>
            <person name="Sharma M."/>
            <person name="Sharma R."/>
            <person name="Ronald P.C."/>
            <person name="Panaud O."/>
            <person name="Kellogg E.A."/>
            <person name="Brutnell T.P."/>
            <person name="Doust A.N."/>
            <person name="Tuskan G.A."/>
            <person name="Rokhsar D."/>
            <person name="Devos K.M."/>
        </authorList>
    </citation>
    <scope>NUCLEOTIDE SEQUENCE [LARGE SCALE GENOMIC DNA]</scope>
    <source>
        <strain evidence="2">cv. Yugu1</strain>
    </source>
</reference>
<protein>
    <submittedName>
        <fullName evidence="1">Uncharacterized protein</fullName>
    </submittedName>
</protein>
<dbReference type="HOGENOM" id="CLU_3280453_0_0_1"/>
<evidence type="ECO:0000313" key="1">
    <source>
        <dbReference type="EnsemblPlants" id="KQL16314"/>
    </source>
</evidence>
<dbReference type="Proteomes" id="UP000004995">
    <property type="component" value="Unassembled WGS sequence"/>
</dbReference>
<dbReference type="Gramene" id="KQL16314">
    <property type="protein sequence ID" value="KQL16314"/>
    <property type="gene ID" value="SETIT_025601mg"/>
</dbReference>
<dbReference type="EMBL" id="AGNK02001927">
    <property type="status" value="NOT_ANNOTATED_CDS"/>
    <property type="molecule type" value="Genomic_DNA"/>
</dbReference>
<proteinExistence type="predicted"/>
<name>K3ZG99_SETIT</name>
<reference evidence="1" key="2">
    <citation type="submission" date="2018-08" db="UniProtKB">
        <authorList>
            <consortium name="EnsemblPlants"/>
        </authorList>
    </citation>
    <scope>IDENTIFICATION</scope>
    <source>
        <strain evidence="1">Yugu1</strain>
    </source>
</reference>
<dbReference type="AlphaFoldDB" id="K3ZG99"/>
<accession>K3ZG99</accession>